<evidence type="ECO:0000256" key="4">
    <source>
        <dbReference type="ARBA" id="ARBA00022475"/>
    </source>
</evidence>
<name>A0A1F5FY60_9BACT</name>
<keyword evidence="4" id="KW-1003">Cell membrane</keyword>
<evidence type="ECO:0000256" key="8">
    <source>
        <dbReference type="ARBA" id="ARBA00022801"/>
    </source>
</evidence>
<gene>
    <name evidence="15" type="ORF">A2696_01970</name>
</gene>
<dbReference type="PANTHER" id="PTHR35864:SF1">
    <property type="entry name" value="ZINC METALLOPROTEASE YWHC-RELATED"/>
    <property type="match status" value="1"/>
</dbReference>
<keyword evidence="11" id="KW-0482">Metalloprotease</keyword>
<dbReference type="GO" id="GO:0046872">
    <property type="term" value="F:metal ion binding"/>
    <property type="evidence" value="ECO:0007669"/>
    <property type="project" value="UniProtKB-KW"/>
</dbReference>
<keyword evidence="8" id="KW-0378">Hydrolase</keyword>
<evidence type="ECO:0000256" key="11">
    <source>
        <dbReference type="ARBA" id="ARBA00023049"/>
    </source>
</evidence>
<dbReference type="GO" id="GO:0005886">
    <property type="term" value="C:plasma membrane"/>
    <property type="evidence" value="ECO:0007669"/>
    <property type="project" value="UniProtKB-SubCell"/>
</dbReference>
<accession>A0A1F5FY60</accession>
<evidence type="ECO:0000256" key="2">
    <source>
        <dbReference type="ARBA" id="ARBA00004651"/>
    </source>
</evidence>
<comment type="cofactor">
    <cofactor evidence="1">
        <name>Zn(2+)</name>
        <dbReference type="ChEBI" id="CHEBI:29105"/>
    </cofactor>
</comment>
<feature type="transmembrane region" description="Helical" evidence="13">
    <location>
        <begin position="93"/>
        <end position="116"/>
    </location>
</feature>
<dbReference type="InterPro" id="IPR044537">
    <property type="entry name" value="Rip2-like"/>
</dbReference>
<evidence type="ECO:0000256" key="1">
    <source>
        <dbReference type="ARBA" id="ARBA00001947"/>
    </source>
</evidence>
<dbReference type="AlphaFoldDB" id="A0A1F5FY60"/>
<dbReference type="InterPro" id="IPR008915">
    <property type="entry name" value="Peptidase_M50"/>
</dbReference>
<dbReference type="CDD" id="cd06158">
    <property type="entry name" value="S2P-M50_like_1"/>
    <property type="match status" value="1"/>
</dbReference>
<dbReference type="Proteomes" id="UP000177069">
    <property type="component" value="Unassembled WGS sequence"/>
</dbReference>
<evidence type="ECO:0000313" key="16">
    <source>
        <dbReference type="Proteomes" id="UP000177069"/>
    </source>
</evidence>
<keyword evidence="12 13" id="KW-0472">Membrane</keyword>
<evidence type="ECO:0000256" key="6">
    <source>
        <dbReference type="ARBA" id="ARBA00022692"/>
    </source>
</evidence>
<evidence type="ECO:0000256" key="5">
    <source>
        <dbReference type="ARBA" id="ARBA00022670"/>
    </source>
</evidence>
<evidence type="ECO:0000256" key="13">
    <source>
        <dbReference type="SAM" id="Phobius"/>
    </source>
</evidence>
<protein>
    <recommendedName>
        <fullName evidence="14">Peptidase M50 domain-containing protein</fullName>
    </recommendedName>
</protein>
<proteinExistence type="inferred from homology"/>
<dbReference type="PANTHER" id="PTHR35864">
    <property type="entry name" value="ZINC METALLOPROTEASE MJ0611-RELATED"/>
    <property type="match status" value="1"/>
</dbReference>
<feature type="transmembrane region" description="Helical" evidence="13">
    <location>
        <begin position="180"/>
        <end position="208"/>
    </location>
</feature>
<keyword evidence="10 13" id="KW-1133">Transmembrane helix</keyword>
<keyword evidence="7" id="KW-0479">Metal-binding</keyword>
<evidence type="ECO:0000256" key="10">
    <source>
        <dbReference type="ARBA" id="ARBA00022989"/>
    </source>
</evidence>
<sequence>MLILTLLQSNPVIALAFITGLVSAITIHEFAHAYVAWRLGDPTAKLAGRLTLNPASHLDPLGTLALLIVGIGWGKPTPFDPFNLRNIKRDSALISVAGAASNFILAFLLSVPYLIAFFTQHLNLTINSIYQILSIIIWINLILGVFNLIPIHPLDGFKVLAGLLPRDWYRDFIQTERWGIFILILLLATGRIGKILFPLVSSLFSLLIPGLTTPF</sequence>
<keyword evidence="5" id="KW-0645">Protease</keyword>
<feature type="transmembrane region" description="Helical" evidence="13">
    <location>
        <begin position="55"/>
        <end position="73"/>
    </location>
</feature>
<evidence type="ECO:0000256" key="7">
    <source>
        <dbReference type="ARBA" id="ARBA00022723"/>
    </source>
</evidence>
<feature type="transmembrane region" description="Helical" evidence="13">
    <location>
        <begin position="128"/>
        <end position="149"/>
    </location>
</feature>
<evidence type="ECO:0000313" key="15">
    <source>
        <dbReference type="EMBL" id="OGD84553.1"/>
    </source>
</evidence>
<dbReference type="Pfam" id="PF02163">
    <property type="entry name" value="Peptidase_M50"/>
    <property type="match status" value="1"/>
</dbReference>
<keyword evidence="9" id="KW-0862">Zinc</keyword>
<reference evidence="15 16" key="1">
    <citation type="journal article" date="2016" name="Nat. Commun.">
        <title>Thousands of microbial genomes shed light on interconnected biogeochemical processes in an aquifer system.</title>
        <authorList>
            <person name="Anantharaman K."/>
            <person name="Brown C.T."/>
            <person name="Hug L.A."/>
            <person name="Sharon I."/>
            <person name="Castelle C.J."/>
            <person name="Probst A.J."/>
            <person name="Thomas B.C."/>
            <person name="Singh A."/>
            <person name="Wilkins M.J."/>
            <person name="Karaoz U."/>
            <person name="Brodie E.L."/>
            <person name="Williams K.H."/>
            <person name="Hubbard S.S."/>
            <person name="Banfield J.F."/>
        </authorList>
    </citation>
    <scope>NUCLEOTIDE SEQUENCE [LARGE SCALE GENOMIC DNA]</scope>
</reference>
<dbReference type="EMBL" id="MFBA01000057">
    <property type="protein sequence ID" value="OGD84553.1"/>
    <property type="molecule type" value="Genomic_DNA"/>
</dbReference>
<organism evidence="15 16">
    <name type="scientific">Candidatus Curtissbacteria bacterium RIFCSPHIGHO2_01_FULL_41_13</name>
    <dbReference type="NCBI Taxonomy" id="1797745"/>
    <lineage>
        <taxon>Bacteria</taxon>
        <taxon>Candidatus Curtissiibacteriota</taxon>
    </lineage>
</organism>
<evidence type="ECO:0000256" key="12">
    <source>
        <dbReference type="ARBA" id="ARBA00023136"/>
    </source>
</evidence>
<evidence type="ECO:0000259" key="14">
    <source>
        <dbReference type="Pfam" id="PF02163"/>
    </source>
</evidence>
<evidence type="ECO:0000256" key="3">
    <source>
        <dbReference type="ARBA" id="ARBA00007931"/>
    </source>
</evidence>
<feature type="transmembrane region" description="Helical" evidence="13">
    <location>
        <begin position="12"/>
        <end position="35"/>
    </location>
</feature>
<dbReference type="InterPro" id="IPR052348">
    <property type="entry name" value="Metallopeptidase_M50B"/>
</dbReference>
<dbReference type="GO" id="GO:0008237">
    <property type="term" value="F:metallopeptidase activity"/>
    <property type="evidence" value="ECO:0007669"/>
    <property type="project" value="UniProtKB-KW"/>
</dbReference>
<comment type="caution">
    <text evidence="15">The sequence shown here is derived from an EMBL/GenBank/DDBJ whole genome shotgun (WGS) entry which is preliminary data.</text>
</comment>
<comment type="similarity">
    <text evidence="3">Belongs to the peptidase M50B family.</text>
</comment>
<comment type="subcellular location">
    <subcellularLocation>
        <location evidence="2">Cell membrane</location>
        <topology evidence="2">Multi-pass membrane protein</topology>
    </subcellularLocation>
</comment>
<dbReference type="GO" id="GO:0006508">
    <property type="term" value="P:proteolysis"/>
    <property type="evidence" value="ECO:0007669"/>
    <property type="project" value="UniProtKB-KW"/>
</dbReference>
<evidence type="ECO:0000256" key="9">
    <source>
        <dbReference type="ARBA" id="ARBA00022833"/>
    </source>
</evidence>
<feature type="domain" description="Peptidase M50" evidence="14">
    <location>
        <begin position="127"/>
        <end position="165"/>
    </location>
</feature>
<keyword evidence="6 13" id="KW-0812">Transmembrane</keyword>